<organism evidence="2">
    <name type="scientific">marine sediment metagenome</name>
    <dbReference type="NCBI Taxonomy" id="412755"/>
    <lineage>
        <taxon>unclassified sequences</taxon>
        <taxon>metagenomes</taxon>
        <taxon>ecological metagenomes</taxon>
    </lineage>
</organism>
<evidence type="ECO:0000313" key="2">
    <source>
        <dbReference type="EMBL" id="GAH56222.1"/>
    </source>
</evidence>
<dbReference type="InterPro" id="IPR058924">
    <property type="entry name" value="AGPR_dimerisation_dom"/>
</dbReference>
<dbReference type="Pfam" id="PF22698">
    <property type="entry name" value="Semialdhyde_dhC_1"/>
    <property type="match status" value="1"/>
</dbReference>
<dbReference type="PANTHER" id="PTHR32338">
    <property type="entry name" value="N-ACETYL-GAMMA-GLUTAMYL-PHOSPHATE REDUCTASE, CHLOROPLASTIC-RELATED-RELATED"/>
    <property type="match status" value="1"/>
</dbReference>
<evidence type="ECO:0000259" key="1">
    <source>
        <dbReference type="Pfam" id="PF22698"/>
    </source>
</evidence>
<sequence>MRGILTTGYAQLASGKVAVGKKGRDELRQLYLDFYQDEPFVKVVEFPPHTKHTWGNNLCLVHPTIDHRTGRLIAISCIDNLVKGAAGQAIQNMNLMLGLPETTGLEALAIYP</sequence>
<reference evidence="2" key="1">
    <citation type="journal article" date="2014" name="Front. Microbiol.">
        <title>High frequency of phylogenetically diverse reductive dehalogenase-homologous genes in deep subseafloor sedimentary metagenomes.</title>
        <authorList>
            <person name="Kawai M."/>
            <person name="Futagami T."/>
            <person name="Toyoda A."/>
            <person name="Takaki Y."/>
            <person name="Nishi S."/>
            <person name="Hori S."/>
            <person name="Arai W."/>
            <person name="Tsubouchi T."/>
            <person name="Morono Y."/>
            <person name="Uchiyama I."/>
            <person name="Ito T."/>
            <person name="Fujiyama A."/>
            <person name="Inagaki F."/>
            <person name="Takami H."/>
        </authorList>
    </citation>
    <scope>NUCLEOTIDE SEQUENCE</scope>
    <source>
        <strain evidence="2">Expedition CK06-06</strain>
    </source>
</reference>
<proteinExistence type="predicted"/>
<name>X1GG75_9ZZZZ</name>
<accession>X1GG75</accession>
<feature type="domain" description="N-acetyl-gamma-glutamyl-phosphate reductase dimerisation" evidence="1">
    <location>
        <begin position="2"/>
        <end position="80"/>
    </location>
</feature>
<gene>
    <name evidence="2" type="ORF">S03H2_40386</name>
</gene>
<dbReference type="SUPFAM" id="SSF55347">
    <property type="entry name" value="Glyceraldehyde-3-phosphate dehydrogenase-like, C-terminal domain"/>
    <property type="match status" value="1"/>
</dbReference>
<dbReference type="Gene3D" id="3.40.50.720">
    <property type="entry name" value="NAD(P)-binding Rossmann-like Domain"/>
    <property type="match status" value="1"/>
</dbReference>
<dbReference type="EMBL" id="BARU01025035">
    <property type="protein sequence ID" value="GAH56222.1"/>
    <property type="molecule type" value="Genomic_DNA"/>
</dbReference>
<dbReference type="AlphaFoldDB" id="X1GG75"/>
<protein>
    <recommendedName>
        <fullName evidence="1">N-acetyl-gamma-glutamyl-phosphate reductase dimerisation domain-containing protein</fullName>
    </recommendedName>
</protein>
<comment type="caution">
    <text evidence="2">The sequence shown here is derived from an EMBL/GenBank/DDBJ whole genome shotgun (WGS) entry which is preliminary data.</text>
</comment>
<dbReference type="PANTHER" id="PTHR32338:SF10">
    <property type="entry name" value="N-ACETYL-GAMMA-GLUTAMYL-PHOSPHATE REDUCTASE, CHLOROPLASTIC-RELATED"/>
    <property type="match status" value="1"/>
</dbReference>
<dbReference type="Gene3D" id="3.30.360.10">
    <property type="entry name" value="Dihydrodipicolinate Reductase, domain 2"/>
    <property type="match status" value="1"/>
</dbReference>
<dbReference type="InterPro" id="IPR050085">
    <property type="entry name" value="AGPR"/>
</dbReference>